<name>C3ZI70_BRAFL</name>
<keyword evidence="2" id="KW-0472">Membrane</keyword>
<feature type="chain" id="PRO_5002936828" evidence="3">
    <location>
        <begin position="24"/>
        <end position="179"/>
    </location>
</feature>
<dbReference type="EMBL" id="GG666626">
    <property type="protein sequence ID" value="EEN47812.1"/>
    <property type="molecule type" value="Genomic_DNA"/>
</dbReference>
<dbReference type="InParanoid" id="C3ZI70"/>
<feature type="signal peptide" evidence="3">
    <location>
        <begin position="1"/>
        <end position="23"/>
    </location>
</feature>
<organism>
    <name type="scientific">Branchiostoma floridae</name>
    <name type="common">Florida lancelet</name>
    <name type="synonym">Amphioxus</name>
    <dbReference type="NCBI Taxonomy" id="7739"/>
    <lineage>
        <taxon>Eukaryota</taxon>
        <taxon>Metazoa</taxon>
        <taxon>Chordata</taxon>
        <taxon>Cephalochordata</taxon>
        <taxon>Leptocardii</taxon>
        <taxon>Amphioxiformes</taxon>
        <taxon>Branchiostomatidae</taxon>
        <taxon>Branchiostoma</taxon>
    </lineage>
</organism>
<evidence type="ECO:0000256" key="2">
    <source>
        <dbReference type="SAM" id="Phobius"/>
    </source>
</evidence>
<protein>
    <submittedName>
        <fullName evidence="4">Uncharacterized protein</fullName>
    </submittedName>
</protein>
<evidence type="ECO:0000313" key="4">
    <source>
        <dbReference type="EMBL" id="EEN47812.1"/>
    </source>
</evidence>
<sequence length="179" mass="19794">MAATHRKVACCVLAISLLLFVLSIVHLNSDPMSEDEPELFVQFKKSGKEDVESEEGERHFQVHGHNKQGHTTASVQDRDAEEEDYEGEGIGEGGEAEESNDSKLSFSVVYMQHLTDESANGPVYSGYMAGFVLTVSAVVVLGVAVRDVEREDQQYPDVIATVDHRSIYASRMRHHTAIL</sequence>
<reference evidence="4" key="1">
    <citation type="journal article" date="2008" name="Nature">
        <title>The amphioxus genome and the evolution of the chordate karyotype.</title>
        <authorList>
            <consortium name="US DOE Joint Genome Institute (JGI-PGF)"/>
            <person name="Putnam N.H."/>
            <person name="Butts T."/>
            <person name="Ferrier D.E.K."/>
            <person name="Furlong R.F."/>
            <person name="Hellsten U."/>
            <person name="Kawashima T."/>
            <person name="Robinson-Rechavi M."/>
            <person name="Shoguchi E."/>
            <person name="Terry A."/>
            <person name="Yu J.-K."/>
            <person name="Benito-Gutierrez E.L."/>
            <person name="Dubchak I."/>
            <person name="Garcia-Fernandez J."/>
            <person name="Gibson-Brown J.J."/>
            <person name="Grigoriev I.V."/>
            <person name="Horton A.C."/>
            <person name="de Jong P.J."/>
            <person name="Jurka J."/>
            <person name="Kapitonov V.V."/>
            <person name="Kohara Y."/>
            <person name="Kuroki Y."/>
            <person name="Lindquist E."/>
            <person name="Lucas S."/>
            <person name="Osoegawa K."/>
            <person name="Pennacchio L.A."/>
            <person name="Salamov A.A."/>
            <person name="Satou Y."/>
            <person name="Sauka-Spengler T."/>
            <person name="Schmutz J."/>
            <person name="Shin-I T."/>
            <person name="Toyoda A."/>
            <person name="Bronner-Fraser M."/>
            <person name="Fujiyama A."/>
            <person name="Holland L.Z."/>
            <person name="Holland P.W.H."/>
            <person name="Satoh N."/>
            <person name="Rokhsar D.S."/>
        </authorList>
    </citation>
    <scope>NUCLEOTIDE SEQUENCE [LARGE SCALE GENOMIC DNA]</scope>
    <source>
        <strain evidence="4">S238N-H82</strain>
        <tissue evidence="4">Testes</tissue>
    </source>
</reference>
<keyword evidence="3" id="KW-0732">Signal</keyword>
<accession>C3ZI70</accession>
<proteinExistence type="predicted"/>
<evidence type="ECO:0000256" key="3">
    <source>
        <dbReference type="SAM" id="SignalP"/>
    </source>
</evidence>
<dbReference type="AlphaFoldDB" id="C3ZI70"/>
<feature type="region of interest" description="Disordered" evidence="1">
    <location>
        <begin position="52"/>
        <end position="101"/>
    </location>
</feature>
<evidence type="ECO:0000256" key="1">
    <source>
        <dbReference type="SAM" id="MobiDB-lite"/>
    </source>
</evidence>
<keyword evidence="2" id="KW-0812">Transmembrane</keyword>
<feature type="compositionally biased region" description="Acidic residues" evidence="1">
    <location>
        <begin position="79"/>
        <end position="99"/>
    </location>
</feature>
<keyword evidence="2" id="KW-1133">Transmembrane helix</keyword>
<feature type="transmembrane region" description="Helical" evidence="2">
    <location>
        <begin position="124"/>
        <end position="145"/>
    </location>
</feature>
<gene>
    <name evidence="4" type="ORF">BRAFLDRAFT_83589</name>
</gene>